<protein>
    <submittedName>
        <fullName evidence="1">Uncharacterized protein</fullName>
    </submittedName>
</protein>
<accession>A0A4D6H865</accession>
<dbReference type="STRING" id="1457250.GCA_000755225_02416"/>
<dbReference type="KEGG" id="hsn:DV733_00620"/>
<evidence type="ECO:0000313" key="1">
    <source>
        <dbReference type="EMBL" id="QCC49815.1"/>
    </source>
</evidence>
<gene>
    <name evidence="1" type="ORF">DV733_00620</name>
</gene>
<evidence type="ECO:0000313" key="2">
    <source>
        <dbReference type="Proteomes" id="UP000296706"/>
    </source>
</evidence>
<reference evidence="1 2" key="1">
    <citation type="journal article" date="2019" name="Nat. Commun.">
        <title>A new type of DNA phosphorothioation-based antiviral system in archaea.</title>
        <authorList>
            <person name="Xiong L."/>
            <person name="Liu S."/>
            <person name="Chen S."/>
            <person name="Xiao Y."/>
            <person name="Zhu B."/>
            <person name="Gao Y."/>
            <person name="Zhang Y."/>
            <person name="Chen B."/>
            <person name="Luo J."/>
            <person name="Deng Z."/>
            <person name="Chen X."/>
            <person name="Wang L."/>
            <person name="Chen S."/>
        </authorList>
    </citation>
    <scope>NUCLEOTIDE SEQUENCE [LARGE SCALE GENOMIC DNA]</scope>
    <source>
        <strain evidence="1 2">CBA1105</strain>
    </source>
</reference>
<dbReference type="EMBL" id="CP031310">
    <property type="protein sequence ID" value="QCC49815.1"/>
    <property type="molecule type" value="Genomic_DNA"/>
</dbReference>
<name>A0A4D6H865_9EURY</name>
<proteinExistence type="predicted"/>
<organism evidence="1 2">
    <name type="scientific">Halapricum salinum</name>
    <dbReference type="NCBI Taxonomy" id="1457250"/>
    <lineage>
        <taxon>Archaea</taxon>
        <taxon>Methanobacteriati</taxon>
        <taxon>Methanobacteriota</taxon>
        <taxon>Stenosarchaea group</taxon>
        <taxon>Halobacteria</taxon>
        <taxon>Halobacteriales</taxon>
        <taxon>Haloarculaceae</taxon>
        <taxon>Halapricum</taxon>
    </lineage>
</organism>
<dbReference type="OrthoDB" id="340435at2157"/>
<dbReference type="GeneID" id="39846327"/>
<dbReference type="Proteomes" id="UP000296706">
    <property type="component" value="Chromosome"/>
</dbReference>
<dbReference type="AlphaFoldDB" id="A0A4D6H865"/>
<sequence>MTRYPTIVEDGWVYVGREDDRIAIGSVAEIVETVGGPAWTIRYTEAEKQRHPEMDTSDEGLTVDVVDMLQTMTHSERFVQTLSAHPVDIETDDPDAISPRTGLFVGKLLENLENGLD</sequence>
<dbReference type="RefSeq" id="WP_049993261.1">
    <property type="nucleotide sequence ID" value="NZ_CP031310.1"/>
</dbReference>
<keyword evidence="2" id="KW-1185">Reference proteome</keyword>